<dbReference type="GO" id="GO:0016973">
    <property type="term" value="P:poly(A)+ mRNA export from nucleus"/>
    <property type="evidence" value="ECO:0007669"/>
    <property type="project" value="TreeGrafter"/>
</dbReference>
<comment type="subcellular location">
    <subcellularLocation>
        <location evidence="1">Nucleus envelope</location>
    </subcellularLocation>
</comment>
<comment type="caution">
    <text evidence="6">The sequence shown here is derived from an EMBL/GenBank/DDBJ whole genome shotgun (WGS) entry which is preliminary data.</text>
</comment>
<evidence type="ECO:0000313" key="6">
    <source>
        <dbReference type="EMBL" id="KAK5118069.1"/>
    </source>
</evidence>
<keyword evidence="3" id="KW-0539">Nucleus</keyword>
<dbReference type="InterPro" id="IPR011009">
    <property type="entry name" value="Kinase-like_dom_sf"/>
</dbReference>
<comment type="similarity">
    <text evidence="2">Belongs to the nucleoporin interacting component (NIC) family.</text>
</comment>
<dbReference type="Pfam" id="PF04097">
    <property type="entry name" value="Nic96"/>
    <property type="match status" value="1"/>
</dbReference>
<feature type="region of interest" description="Disordered" evidence="4">
    <location>
        <begin position="216"/>
        <end position="338"/>
    </location>
</feature>
<evidence type="ECO:0000256" key="5">
    <source>
        <dbReference type="SAM" id="SignalP"/>
    </source>
</evidence>
<dbReference type="PANTHER" id="PTHR11225">
    <property type="entry name" value="NUCLEAR PORE COMPLEX PROTEIN NUP93 NUCLEOPORIN NUP93 DEAD EYE PROTEIN"/>
    <property type="match status" value="1"/>
</dbReference>
<gene>
    <name evidence="6" type="ORF">LTR62_004115</name>
</gene>
<feature type="compositionally biased region" description="Low complexity" evidence="4">
    <location>
        <begin position="269"/>
        <end position="285"/>
    </location>
</feature>
<name>A0AAN7TI14_9PEZI</name>
<feature type="compositionally biased region" description="Polar residues" evidence="4">
    <location>
        <begin position="229"/>
        <end position="250"/>
    </location>
</feature>
<feature type="compositionally biased region" description="Low complexity" evidence="4">
    <location>
        <begin position="316"/>
        <end position="330"/>
    </location>
</feature>
<organism evidence="6 7">
    <name type="scientific">Meristemomyces frigidus</name>
    <dbReference type="NCBI Taxonomy" id="1508187"/>
    <lineage>
        <taxon>Eukaryota</taxon>
        <taxon>Fungi</taxon>
        <taxon>Dikarya</taxon>
        <taxon>Ascomycota</taxon>
        <taxon>Pezizomycotina</taxon>
        <taxon>Dothideomycetes</taxon>
        <taxon>Dothideomycetidae</taxon>
        <taxon>Mycosphaerellales</taxon>
        <taxon>Teratosphaeriaceae</taxon>
        <taxon>Meristemomyces</taxon>
    </lineage>
</organism>
<protein>
    <recommendedName>
        <fullName evidence="8">Nuclear pore protein</fullName>
    </recommendedName>
</protein>
<dbReference type="InterPro" id="IPR007231">
    <property type="entry name" value="Nucleoporin_int_Nup93/Nic96"/>
</dbReference>
<sequence>MFSFGLVCLYAVLGRVICGLDEDFAKHEAQGALPAMIRLQRQVSLFGDREGLNGLMTHVGDEGLNCQMLSLLWEDRNEEYHSYEPLSEWPDLHDQSFMDLMKGLLNLDPARRLTARQALHYPWFLDRDSTSYSFAAGEGSDKNAEIGLRKLWKSVEGSMMSLFERIGPTNTGGSGQQQAVSSSGVGMGLFTPAATQATSQPASIFAQPAPPASSGGGLFQNLAAPPASSGGSNLFGGSTATSQPASTSNLFGAKPASTGATLFGNTGAPANNTSPFSNTTTTNAPQNSFSGTTAEGTIQGQSSNNASVFGSNILPSQEQASSVQQLQQTSGPPAQPSYFQALLDRGNKRAGDENLGLPQLQYGLQDIARKVRNVGQGGPSSGRDSRSPYVLAASGVNVGQSLRAIDDLMETTSTARPAREVPDYSQLSGVKDFLGDYHMRNFQQMIDTRLEAAQQDFDKMVDDALHMQPIDWQRYRHRVDVHFGLRQPDENFDESQNGPVPDSGSFGRSARRSKFAGSSFGLASASRSVIGTPGPNGMRKSTFNDVAEKLPADGLRPAPEDRTQRVKQDKYLGKVKDLNVARIQEKVYPVLTRFAEVEDEPSNEDTSMLVNAYKALVSITGEDATKDSLADPAVPKERQFARDYLDDNVRSKGSIATRERILNGSRDFLERLFYSQLKATVAKNPREANIGGVPTSVAEVKGYVRVRAARKELGAEVEKLQEINGDYGWAVMFYLLRSGLYQQAVQYLEENAAAFKQIDRKFNSYLRAFVRSPEHRFQPAMQTAISNEYWQRFLLSPENSLDPYQMVCYKVIGRCDLGRRNLDTINSDMMDWIWLQFVLAREYQRSEELANEAFGLDDLRVSIKDIGDKYFGPGSEIANAPSTLFFMQILAGMSEKAVADLYPHNYVSATHFAIALDFYGLLRVSSDPTNDDLLSLTTRQQSQIAFGNMIGLYTRDFRTADATGAVDYLALICLNADLTGEIGKSQKELCYQALVEVILETREYAQLLGDIRSDGQRIMGAVEQRLKLIKLDQGRDFLKQITLVAARTAEEQSRTTDSALLFHLAEDYDKVIEVVNEAVSVYLTTEMGEQPARLTPLKPRTQQSQIQQRQQDPRLSSLSLTAIDDPLELALSMRGLYMSNDMYVTRIKAENLEITSRLATLASARKMLEQGKWAECIDQITSASLLPTAASGDLTSIRSHAQAFNALPPVLARTIGHVMLWCVVACSNNVEKLRLAEFETGFQKQAIERCAQMARDVAVFAGLIRYRLPGRVWEMLARAGQDLGGF</sequence>
<evidence type="ECO:0000256" key="3">
    <source>
        <dbReference type="ARBA" id="ARBA00023242"/>
    </source>
</evidence>
<dbReference type="GO" id="GO:0006606">
    <property type="term" value="P:protein import into nucleus"/>
    <property type="evidence" value="ECO:0007669"/>
    <property type="project" value="TreeGrafter"/>
</dbReference>
<feature type="compositionally biased region" description="Polar residues" evidence="4">
    <location>
        <begin position="286"/>
        <end position="315"/>
    </location>
</feature>
<reference evidence="6" key="1">
    <citation type="submission" date="2023-08" db="EMBL/GenBank/DDBJ databases">
        <title>Black Yeasts Isolated from many extreme environments.</title>
        <authorList>
            <person name="Coleine C."/>
            <person name="Stajich J.E."/>
            <person name="Selbmann L."/>
        </authorList>
    </citation>
    <scope>NUCLEOTIDE SEQUENCE</scope>
    <source>
        <strain evidence="6">CCFEE 5401</strain>
    </source>
</reference>
<evidence type="ECO:0000256" key="2">
    <source>
        <dbReference type="ARBA" id="ARBA00010186"/>
    </source>
</evidence>
<evidence type="ECO:0000256" key="4">
    <source>
        <dbReference type="SAM" id="MobiDB-lite"/>
    </source>
</evidence>
<feature type="region of interest" description="Disordered" evidence="4">
    <location>
        <begin position="1092"/>
        <end position="1113"/>
    </location>
</feature>
<dbReference type="GO" id="GO:0017056">
    <property type="term" value="F:structural constituent of nuclear pore"/>
    <property type="evidence" value="ECO:0007669"/>
    <property type="project" value="InterPro"/>
</dbReference>
<evidence type="ECO:0000313" key="7">
    <source>
        <dbReference type="Proteomes" id="UP001310890"/>
    </source>
</evidence>
<dbReference type="SUPFAM" id="SSF56112">
    <property type="entry name" value="Protein kinase-like (PK-like)"/>
    <property type="match status" value="2"/>
</dbReference>
<feature type="chain" id="PRO_5042869349" description="Nuclear pore protein" evidence="5">
    <location>
        <begin position="19"/>
        <end position="1286"/>
    </location>
</feature>
<dbReference type="EMBL" id="JAVRRL010000003">
    <property type="protein sequence ID" value="KAK5118069.1"/>
    <property type="molecule type" value="Genomic_DNA"/>
</dbReference>
<dbReference type="Proteomes" id="UP001310890">
    <property type="component" value="Unassembled WGS sequence"/>
</dbReference>
<feature type="signal peptide" evidence="5">
    <location>
        <begin position="1"/>
        <end position="18"/>
    </location>
</feature>
<keyword evidence="5" id="KW-0732">Signal</keyword>
<proteinExistence type="inferred from homology"/>
<evidence type="ECO:0000256" key="1">
    <source>
        <dbReference type="ARBA" id="ARBA00004259"/>
    </source>
</evidence>
<dbReference type="Gene3D" id="1.10.510.10">
    <property type="entry name" value="Transferase(Phosphotransferase) domain 1"/>
    <property type="match status" value="1"/>
</dbReference>
<accession>A0AAN7TI14</accession>
<dbReference type="PANTHER" id="PTHR11225:SF4">
    <property type="entry name" value="NUCLEAR PORE COMPLEX PROTEIN NUP93"/>
    <property type="match status" value="1"/>
</dbReference>
<evidence type="ECO:0008006" key="8">
    <source>
        <dbReference type="Google" id="ProtNLM"/>
    </source>
</evidence>
<feature type="region of interest" description="Disordered" evidence="4">
    <location>
        <begin position="488"/>
        <end position="511"/>
    </location>
</feature>
<dbReference type="GO" id="GO:0005643">
    <property type="term" value="C:nuclear pore"/>
    <property type="evidence" value="ECO:0007669"/>
    <property type="project" value="InterPro"/>
</dbReference>